<gene>
    <name evidence="1" type="ORF">CEXT_334591</name>
</gene>
<evidence type="ECO:0000313" key="1">
    <source>
        <dbReference type="EMBL" id="GIY40123.1"/>
    </source>
</evidence>
<organism evidence="1 2">
    <name type="scientific">Caerostris extrusa</name>
    <name type="common">Bark spider</name>
    <name type="synonym">Caerostris bankana</name>
    <dbReference type="NCBI Taxonomy" id="172846"/>
    <lineage>
        <taxon>Eukaryota</taxon>
        <taxon>Metazoa</taxon>
        <taxon>Ecdysozoa</taxon>
        <taxon>Arthropoda</taxon>
        <taxon>Chelicerata</taxon>
        <taxon>Arachnida</taxon>
        <taxon>Araneae</taxon>
        <taxon>Araneomorphae</taxon>
        <taxon>Entelegynae</taxon>
        <taxon>Araneoidea</taxon>
        <taxon>Araneidae</taxon>
        <taxon>Caerostris</taxon>
    </lineage>
</organism>
<protein>
    <submittedName>
        <fullName evidence="1">Uncharacterized protein</fullName>
    </submittedName>
</protein>
<proteinExistence type="predicted"/>
<sequence length="97" mass="12033">MVVEIVNKLDGNEYVRVNVSKDFKEYFKENYMKPTFEYDRHEIRYSKERQYVPLQFRYRYKNTKWEENINTRKTMNDCYICGSITHLAGEWSEKHMK</sequence>
<name>A0AAV4T0E0_CAEEX</name>
<reference evidence="1 2" key="1">
    <citation type="submission" date="2021-06" db="EMBL/GenBank/DDBJ databases">
        <title>Caerostris extrusa draft genome.</title>
        <authorList>
            <person name="Kono N."/>
            <person name="Arakawa K."/>
        </authorList>
    </citation>
    <scope>NUCLEOTIDE SEQUENCE [LARGE SCALE GENOMIC DNA]</scope>
</reference>
<comment type="caution">
    <text evidence="1">The sequence shown here is derived from an EMBL/GenBank/DDBJ whole genome shotgun (WGS) entry which is preliminary data.</text>
</comment>
<keyword evidence="2" id="KW-1185">Reference proteome</keyword>
<dbReference type="Proteomes" id="UP001054945">
    <property type="component" value="Unassembled WGS sequence"/>
</dbReference>
<evidence type="ECO:0000313" key="2">
    <source>
        <dbReference type="Proteomes" id="UP001054945"/>
    </source>
</evidence>
<dbReference type="EMBL" id="BPLR01010562">
    <property type="protein sequence ID" value="GIY40123.1"/>
    <property type="molecule type" value="Genomic_DNA"/>
</dbReference>
<dbReference type="AlphaFoldDB" id="A0AAV4T0E0"/>
<accession>A0AAV4T0E0</accession>